<feature type="compositionally biased region" description="Low complexity" evidence="2">
    <location>
        <begin position="385"/>
        <end position="404"/>
    </location>
</feature>
<dbReference type="PANTHER" id="PTHR38111">
    <property type="entry name" value="ZN(2)-C6 FUNGAL-TYPE DOMAIN-CONTAINING PROTEIN-RELATED"/>
    <property type="match status" value="1"/>
</dbReference>
<evidence type="ECO:0000259" key="3">
    <source>
        <dbReference type="PROSITE" id="PS50048"/>
    </source>
</evidence>
<evidence type="ECO:0000256" key="2">
    <source>
        <dbReference type="SAM" id="MobiDB-lite"/>
    </source>
</evidence>
<dbReference type="SUPFAM" id="SSF57701">
    <property type="entry name" value="Zn2/Cys6 DNA-binding domain"/>
    <property type="match status" value="1"/>
</dbReference>
<dbReference type="PROSITE" id="PS50048">
    <property type="entry name" value="ZN2_CY6_FUNGAL_2"/>
    <property type="match status" value="1"/>
</dbReference>
<dbReference type="GO" id="GO:0000981">
    <property type="term" value="F:DNA-binding transcription factor activity, RNA polymerase II-specific"/>
    <property type="evidence" value="ECO:0007669"/>
    <property type="project" value="InterPro"/>
</dbReference>
<comment type="caution">
    <text evidence="4">The sequence shown here is derived from an EMBL/GenBank/DDBJ whole genome shotgun (WGS) entry which is preliminary data.</text>
</comment>
<name>A0AAN6J3M8_9PEZI</name>
<dbReference type="InterPro" id="IPR001138">
    <property type="entry name" value="Zn2Cys6_DnaBD"/>
</dbReference>
<dbReference type="Gene3D" id="4.10.240.10">
    <property type="entry name" value="Zn(2)-C6 fungal-type DNA-binding domain"/>
    <property type="match status" value="1"/>
</dbReference>
<gene>
    <name evidence="4" type="ORF">LTR82_014221</name>
</gene>
<reference evidence="4" key="1">
    <citation type="submission" date="2021-12" db="EMBL/GenBank/DDBJ databases">
        <title>Black yeast isolated from Biological Soil Crust.</title>
        <authorList>
            <person name="Kurbessoian T."/>
        </authorList>
    </citation>
    <scope>NUCLEOTIDE SEQUENCE</scope>
    <source>
        <strain evidence="4">CCFEE 5208</strain>
    </source>
</reference>
<feature type="region of interest" description="Disordered" evidence="2">
    <location>
        <begin position="329"/>
        <end position="354"/>
    </location>
</feature>
<dbReference type="Proteomes" id="UP001168146">
    <property type="component" value="Unassembled WGS sequence"/>
</dbReference>
<dbReference type="SMART" id="SM00066">
    <property type="entry name" value="GAL4"/>
    <property type="match status" value="1"/>
</dbReference>
<dbReference type="InterPro" id="IPR021858">
    <property type="entry name" value="Fun_TF"/>
</dbReference>
<evidence type="ECO:0000313" key="4">
    <source>
        <dbReference type="EMBL" id="KAK0311692.1"/>
    </source>
</evidence>
<dbReference type="EMBL" id="JASUXU010000068">
    <property type="protein sequence ID" value="KAK0311692.1"/>
    <property type="molecule type" value="Genomic_DNA"/>
</dbReference>
<dbReference type="AlphaFoldDB" id="A0AAN6J3M8"/>
<sequence length="478" mass="52493">MVNVGGRSKGCANCRRRRVKCDETRPVCKRCERQGLACEGVKETTFIEATIVKSRRSVSRATEAAVAGPVSRQISRSPSLEPMKTEICLSYIRKWLYRGSPVDMTIVEMPLREMDPTGSPGIDLRMSHQVILSFAFIVFGTHHGQTLTAQEGYAMYGKALLDLNEAMSDPTCYTQDEVYLSVVSLACFETLARTSPGSRIKHTTGLGKLLELRGPAAYCSQKSYQTFNCISALMLATSLNTGNPSILARTEWKAALRARCTLGLHDTREQDLHDLTADCTVLNAEREALLAKCPSDAASTAVARGDIEQRALSLRADLLAWRQQWESDPRNAYVESPPTPTSEQPADPKPTPYEFHQDSAAIMLMMYNTTLIHLLRILASLSHSPSSSPSTSTQTQSQTQQQPTDPWRAAEKAAAIEISRCVPYYLNAESREQLGSSPILCWAIIAALRTLGGKRTVEGVWMMEGLGSAVGGDIARLL</sequence>
<dbReference type="Pfam" id="PF11951">
    <property type="entry name" value="Fungal_trans_2"/>
    <property type="match status" value="1"/>
</dbReference>
<dbReference type="PANTHER" id="PTHR38111:SF2">
    <property type="entry name" value="FINGER DOMAIN PROTEIN, PUTATIVE (AFU_ORTHOLOGUE AFUA_1G01560)-RELATED"/>
    <property type="match status" value="1"/>
</dbReference>
<dbReference type="CDD" id="cd00067">
    <property type="entry name" value="GAL4"/>
    <property type="match status" value="1"/>
</dbReference>
<feature type="domain" description="Zn(2)-C6 fungal-type" evidence="3">
    <location>
        <begin position="10"/>
        <end position="38"/>
    </location>
</feature>
<dbReference type="PROSITE" id="PS00463">
    <property type="entry name" value="ZN2_CY6_FUNGAL_1"/>
    <property type="match status" value="1"/>
</dbReference>
<dbReference type="GO" id="GO:0008270">
    <property type="term" value="F:zinc ion binding"/>
    <property type="evidence" value="ECO:0007669"/>
    <property type="project" value="InterPro"/>
</dbReference>
<dbReference type="InterPro" id="IPR053178">
    <property type="entry name" value="Osmoadaptation_assoc"/>
</dbReference>
<dbReference type="Pfam" id="PF00172">
    <property type="entry name" value="Zn_clus"/>
    <property type="match status" value="1"/>
</dbReference>
<organism evidence="4 5">
    <name type="scientific">Friedmanniomyces endolithicus</name>
    <dbReference type="NCBI Taxonomy" id="329885"/>
    <lineage>
        <taxon>Eukaryota</taxon>
        <taxon>Fungi</taxon>
        <taxon>Dikarya</taxon>
        <taxon>Ascomycota</taxon>
        <taxon>Pezizomycotina</taxon>
        <taxon>Dothideomycetes</taxon>
        <taxon>Dothideomycetidae</taxon>
        <taxon>Mycosphaerellales</taxon>
        <taxon>Teratosphaeriaceae</taxon>
        <taxon>Friedmanniomyces</taxon>
    </lineage>
</organism>
<evidence type="ECO:0000256" key="1">
    <source>
        <dbReference type="ARBA" id="ARBA00023242"/>
    </source>
</evidence>
<accession>A0AAN6J3M8</accession>
<feature type="region of interest" description="Disordered" evidence="2">
    <location>
        <begin position="385"/>
        <end position="409"/>
    </location>
</feature>
<keyword evidence="1" id="KW-0539">Nucleus</keyword>
<proteinExistence type="predicted"/>
<protein>
    <recommendedName>
        <fullName evidence="3">Zn(2)-C6 fungal-type domain-containing protein</fullName>
    </recommendedName>
</protein>
<dbReference type="InterPro" id="IPR036864">
    <property type="entry name" value="Zn2-C6_fun-type_DNA-bd_sf"/>
</dbReference>
<evidence type="ECO:0000313" key="5">
    <source>
        <dbReference type="Proteomes" id="UP001168146"/>
    </source>
</evidence>